<proteinExistence type="predicted"/>
<feature type="repeat" description="ANK" evidence="3">
    <location>
        <begin position="169"/>
        <end position="201"/>
    </location>
</feature>
<dbReference type="Gene3D" id="1.25.40.20">
    <property type="entry name" value="Ankyrin repeat-containing domain"/>
    <property type="match status" value="1"/>
</dbReference>
<dbReference type="SMART" id="SM00450">
    <property type="entry name" value="RHOD"/>
    <property type="match status" value="1"/>
</dbReference>
<dbReference type="InterPro" id="IPR036770">
    <property type="entry name" value="Ankyrin_rpt-contain_sf"/>
</dbReference>
<organism evidence="5 6">
    <name type="scientific">Bradyrhizobium ontarionense</name>
    <dbReference type="NCBI Taxonomy" id="2898149"/>
    <lineage>
        <taxon>Bacteria</taxon>
        <taxon>Pseudomonadati</taxon>
        <taxon>Pseudomonadota</taxon>
        <taxon>Alphaproteobacteria</taxon>
        <taxon>Hyphomicrobiales</taxon>
        <taxon>Nitrobacteraceae</taxon>
        <taxon>Bradyrhizobium</taxon>
    </lineage>
</organism>
<dbReference type="InterPro" id="IPR002110">
    <property type="entry name" value="Ankyrin_rpt"/>
</dbReference>
<dbReference type="InterPro" id="IPR001763">
    <property type="entry name" value="Rhodanese-like_dom"/>
</dbReference>
<name>A0ABY3RJR8_9BRAD</name>
<feature type="repeat" description="ANK" evidence="3">
    <location>
        <begin position="202"/>
        <end position="234"/>
    </location>
</feature>
<reference evidence="5" key="1">
    <citation type="journal article" date="2024" name="Antonie Van Leeuwenhoek">
        <title>Bradyrhizobium ontarionense sp. nov., a novel bacterial symbiont isolated from Aeschynomene indica (Indian jointvetch), harbours photosynthesis, nitrogen fixation and nitrous oxide (N2O) reductase genes.</title>
        <authorList>
            <person name="Bromfield E.S.P."/>
            <person name="Cloutier S."/>
        </authorList>
    </citation>
    <scope>NUCLEOTIDE SEQUENCE</scope>
    <source>
        <strain evidence="5">A19</strain>
    </source>
</reference>
<gene>
    <name evidence="5" type="ORF">LQG66_14860</name>
</gene>
<dbReference type="PROSITE" id="PS50297">
    <property type="entry name" value="ANK_REP_REGION"/>
    <property type="match status" value="2"/>
</dbReference>
<dbReference type="InterPro" id="IPR023695">
    <property type="entry name" value="Thiosulf_sulfurTrfase"/>
</dbReference>
<dbReference type="RefSeq" id="WP_231326954.1">
    <property type="nucleotide sequence ID" value="NZ_CP088156.1"/>
</dbReference>
<dbReference type="PANTHER" id="PTHR24173:SF74">
    <property type="entry name" value="ANKYRIN REPEAT DOMAIN-CONTAINING PROTEIN 16"/>
    <property type="match status" value="1"/>
</dbReference>
<dbReference type="Pfam" id="PF00581">
    <property type="entry name" value="Rhodanese"/>
    <property type="match status" value="1"/>
</dbReference>
<dbReference type="InterPro" id="IPR036873">
    <property type="entry name" value="Rhodanese-like_dom_sf"/>
</dbReference>
<feature type="domain" description="Rhodanese" evidence="4">
    <location>
        <begin position="20"/>
        <end position="108"/>
    </location>
</feature>
<dbReference type="CDD" id="cd01444">
    <property type="entry name" value="GlpE_ST"/>
    <property type="match status" value="1"/>
</dbReference>
<evidence type="ECO:0000256" key="1">
    <source>
        <dbReference type="ARBA" id="ARBA00022737"/>
    </source>
</evidence>
<sequence length="270" mass="28942">MRPRIPFQRIDVSRAADILQRDDVLRFDVRDQASFNEAHIAGAQHLTQRNLSELITGTTRRTAILIYCYHGNASQEYAQTFADLGFTEVYSLDGGYEAWRQRFPARNGSAAISPELAAWLAIQGFPADDFDATIANRTTPLMKAAHLGNVTVIRDLLAAGAAIAARNADGNNALWLACVGHHLDAIDALVEAGIDIDNPNDNGATALMYASSSGKAEVVAHLLAKGADISTETLDGFTALDMAASLECLTLLRRAAKAAAPTTPAPEIRP</sequence>
<dbReference type="PROSITE" id="PS50088">
    <property type="entry name" value="ANK_REPEAT"/>
    <property type="match status" value="3"/>
</dbReference>
<evidence type="ECO:0000256" key="2">
    <source>
        <dbReference type="ARBA" id="ARBA00023043"/>
    </source>
</evidence>
<evidence type="ECO:0000313" key="6">
    <source>
        <dbReference type="Proteomes" id="UP001431010"/>
    </source>
</evidence>
<feature type="repeat" description="ANK" evidence="3">
    <location>
        <begin position="136"/>
        <end position="168"/>
    </location>
</feature>
<dbReference type="Pfam" id="PF00023">
    <property type="entry name" value="Ank"/>
    <property type="match status" value="1"/>
</dbReference>
<evidence type="ECO:0000313" key="5">
    <source>
        <dbReference type="EMBL" id="UFZ07504.1"/>
    </source>
</evidence>
<keyword evidence="2 3" id="KW-0040">ANK repeat</keyword>
<keyword evidence="6" id="KW-1185">Reference proteome</keyword>
<accession>A0ABY3RJR8</accession>
<dbReference type="EMBL" id="CP088156">
    <property type="protein sequence ID" value="UFZ07504.1"/>
    <property type="molecule type" value="Genomic_DNA"/>
</dbReference>
<dbReference type="Gene3D" id="3.40.250.10">
    <property type="entry name" value="Rhodanese-like domain"/>
    <property type="match status" value="1"/>
</dbReference>
<dbReference type="SMART" id="SM00248">
    <property type="entry name" value="ANK"/>
    <property type="match status" value="4"/>
</dbReference>
<dbReference type="Proteomes" id="UP001431010">
    <property type="component" value="Chromosome"/>
</dbReference>
<dbReference type="SUPFAM" id="SSF52821">
    <property type="entry name" value="Rhodanese/Cell cycle control phosphatase"/>
    <property type="match status" value="1"/>
</dbReference>
<dbReference type="SUPFAM" id="SSF48403">
    <property type="entry name" value="Ankyrin repeat"/>
    <property type="match status" value="1"/>
</dbReference>
<dbReference type="PANTHER" id="PTHR24173">
    <property type="entry name" value="ANKYRIN REPEAT CONTAINING"/>
    <property type="match status" value="1"/>
</dbReference>
<protein>
    <submittedName>
        <fullName evidence="5">Ankyrin repeat domain-containing protein</fullName>
    </submittedName>
</protein>
<keyword evidence="1" id="KW-0677">Repeat</keyword>
<evidence type="ECO:0000259" key="4">
    <source>
        <dbReference type="PROSITE" id="PS50206"/>
    </source>
</evidence>
<dbReference type="PROSITE" id="PS50206">
    <property type="entry name" value="RHODANESE_3"/>
    <property type="match status" value="1"/>
</dbReference>
<dbReference type="Pfam" id="PF12796">
    <property type="entry name" value="Ank_2"/>
    <property type="match status" value="1"/>
</dbReference>
<evidence type="ECO:0000256" key="3">
    <source>
        <dbReference type="PROSITE-ProRule" id="PRU00023"/>
    </source>
</evidence>